<keyword evidence="5" id="KW-1133">Transmembrane helix</keyword>
<feature type="binding site" evidence="3">
    <location>
        <position position="342"/>
    </location>
    <ligand>
        <name>CTP</name>
        <dbReference type="ChEBI" id="CHEBI:37563"/>
    </ligand>
</feature>
<keyword evidence="3 4" id="KW-0288">FMN</keyword>
<proteinExistence type="inferred from homology"/>
<feature type="binding site" evidence="3">
    <location>
        <position position="289"/>
    </location>
    <ligand>
        <name>CTP</name>
        <dbReference type="ChEBI" id="CHEBI:37563"/>
    </ligand>
</feature>
<evidence type="ECO:0000259" key="6">
    <source>
        <dbReference type="Pfam" id="PF02441"/>
    </source>
</evidence>
<comment type="function">
    <text evidence="3">Catalyzes two sequential steps in the biosynthesis of coenzyme A. In the first step cysteine is conjugated to 4'-phosphopantothenate to form 4-phosphopantothenoylcysteine. In the second step the latter compound is decarboxylated to form 4'-phosphopantotheine.</text>
</comment>
<feature type="domain" description="DNA/pantothenate metabolism flavoprotein C-terminal" evidence="7">
    <location>
        <begin position="186"/>
        <end position="395"/>
    </location>
</feature>
<evidence type="ECO:0000313" key="8">
    <source>
        <dbReference type="EMBL" id="MDF8371784.1"/>
    </source>
</evidence>
<feature type="binding site" evidence="3">
    <location>
        <position position="338"/>
    </location>
    <ligand>
        <name>CTP</name>
        <dbReference type="ChEBI" id="CHEBI:37563"/>
    </ligand>
</feature>
<comment type="similarity">
    <text evidence="3 4">In the N-terminal section; belongs to the HFCD (homo-oligomeric flavin containing Cys decarboxylase) superfamily.</text>
</comment>
<dbReference type="GO" id="GO:0015937">
    <property type="term" value="P:coenzyme A biosynthetic process"/>
    <property type="evidence" value="ECO:0007669"/>
    <property type="project" value="UniProtKB-UniRule"/>
</dbReference>
<dbReference type="InterPro" id="IPR003382">
    <property type="entry name" value="Flavoprotein"/>
</dbReference>
<dbReference type="Gene3D" id="3.40.50.10300">
    <property type="entry name" value="CoaB-like"/>
    <property type="match status" value="1"/>
</dbReference>
<dbReference type="InterPro" id="IPR005252">
    <property type="entry name" value="CoaBC"/>
</dbReference>
<dbReference type="GO" id="GO:0004633">
    <property type="term" value="F:phosphopantothenoylcysteine decarboxylase activity"/>
    <property type="evidence" value="ECO:0007669"/>
    <property type="project" value="UniProtKB-UniRule"/>
</dbReference>
<evidence type="ECO:0000259" key="7">
    <source>
        <dbReference type="Pfam" id="PF04127"/>
    </source>
</evidence>
<dbReference type="InterPro" id="IPR036551">
    <property type="entry name" value="Flavin_trans-like"/>
</dbReference>
<dbReference type="RefSeq" id="WP_277362500.1">
    <property type="nucleotide sequence ID" value="NZ_JAANXN010000013.1"/>
</dbReference>
<keyword evidence="3" id="KW-0460">Magnesium</keyword>
<dbReference type="AlphaFoldDB" id="A0ABD4XKH3"/>
<comment type="similarity">
    <text evidence="3 4">In the C-terminal section; belongs to the PPC synthetase family.</text>
</comment>
<dbReference type="Gene3D" id="3.40.50.1950">
    <property type="entry name" value="Flavin prenyltransferase-like"/>
    <property type="match status" value="1"/>
</dbReference>
<feature type="transmembrane region" description="Helical" evidence="5">
    <location>
        <begin position="7"/>
        <end position="28"/>
    </location>
</feature>
<keyword evidence="5" id="KW-0812">Transmembrane</keyword>
<keyword evidence="5" id="KW-0472">Membrane</keyword>
<dbReference type="GO" id="GO:0004632">
    <property type="term" value="F:phosphopantothenate--cysteine ligase activity"/>
    <property type="evidence" value="ECO:0007669"/>
    <property type="project" value="UniProtKB-UniRule"/>
</dbReference>
<feature type="binding site" evidence="3">
    <location>
        <position position="279"/>
    </location>
    <ligand>
        <name>CTP</name>
        <dbReference type="ChEBI" id="CHEBI:37563"/>
    </ligand>
</feature>
<feature type="binding site" evidence="3">
    <location>
        <position position="324"/>
    </location>
    <ligand>
        <name>CTP</name>
        <dbReference type="ChEBI" id="CHEBI:37563"/>
    </ligand>
</feature>
<evidence type="ECO:0000256" key="4">
    <source>
        <dbReference type="RuleBase" id="RU364078"/>
    </source>
</evidence>
<dbReference type="PANTHER" id="PTHR14359">
    <property type="entry name" value="HOMO-OLIGOMERIC FLAVIN CONTAINING CYS DECARBOXYLASE FAMILY"/>
    <property type="match status" value="1"/>
</dbReference>
<keyword evidence="3 4" id="KW-0285">Flavoprotein</keyword>
<evidence type="ECO:0000256" key="3">
    <source>
        <dbReference type="HAMAP-Rule" id="MF_02225"/>
    </source>
</evidence>
<dbReference type="Pfam" id="PF04127">
    <property type="entry name" value="DFP"/>
    <property type="match status" value="1"/>
</dbReference>
<comment type="function">
    <text evidence="4">Catalyzes two steps in the biosynthesis of coenzyme A. In the first step cysteine is conjugated to 4'-phosphopantothenate to form 4-phosphopantothenoylcysteine, in the latter compound is decarboxylated to form 4'-phosphopantotheine.</text>
</comment>
<dbReference type="NCBIfam" id="TIGR00521">
    <property type="entry name" value="coaBC_dfp"/>
    <property type="match status" value="1"/>
</dbReference>
<dbReference type="PANTHER" id="PTHR14359:SF6">
    <property type="entry name" value="PHOSPHOPANTOTHENOYLCYSTEINE DECARBOXYLASE"/>
    <property type="match status" value="1"/>
</dbReference>
<feature type="region of interest" description="Phosphopantothenate--cysteine ligase" evidence="3">
    <location>
        <begin position="191"/>
        <end position="404"/>
    </location>
</feature>
<evidence type="ECO:0000256" key="2">
    <source>
        <dbReference type="ARBA" id="ARBA00023239"/>
    </source>
</evidence>
<dbReference type="EC" id="6.3.2.5" evidence="3"/>
<dbReference type="GO" id="GO:0010181">
    <property type="term" value="F:FMN binding"/>
    <property type="evidence" value="ECO:0007669"/>
    <property type="project" value="UniProtKB-UniRule"/>
</dbReference>
<keyword evidence="3" id="KW-0479">Metal-binding</keyword>
<comment type="catalytic activity">
    <reaction evidence="3 4">
        <text>N-[(R)-4-phosphopantothenoyl]-L-cysteine + H(+) = (R)-4'-phosphopantetheine + CO2</text>
        <dbReference type="Rhea" id="RHEA:16793"/>
        <dbReference type="ChEBI" id="CHEBI:15378"/>
        <dbReference type="ChEBI" id="CHEBI:16526"/>
        <dbReference type="ChEBI" id="CHEBI:59458"/>
        <dbReference type="ChEBI" id="CHEBI:61723"/>
        <dbReference type="EC" id="4.1.1.36"/>
    </reaction>
</comment>
<feature type="binding site" evidence="3">
    <location>
        <begin position="306"/>
        <end position="309"/>
    </location>
    <ligand>
        <name>CTP</name>
        <dbReference type="ChEBI" id="CHEBI:37563"/>
    </ligand>
</feature>
<dbReference type="Pfam" id="PF02441">
    <property type="entry name" value="Flavoprotein"/>
    <property type="match status" value="1"/>
</dbReference>
<dbReference type="InterPro" id="IPR007085">
    <property type="entry name" value="DNA/pantothenate-metab_flavo_C"/>
</dbReference>
<dbReference type="SUPFAM" id="SSF52507">
    <property type="entry name" value="Homo-oligomeric flavin-containing Cys decarboxylases, HFCD"/>
    <property type="match status" value="1"/>
</dbReference>
<feature type="region of interest" description="Phosphopantothenoylcysteine decarboxylase" evidence="3">
    <location>
        <begin position="1"/>
        <end position="190"/>
    </location>
</feature>
<dbReference type="SUPFAM" id="SSF102645">
    <property type="entry name" value="CoaB-like"/>
    <property type="match status" value="1"/>
</dbReference>
<feature type="domain" description="Flavoprotein" evidence="6">
    <location>
        <begin position="5"/>
        <end position="172"/>
    </location>
</feature>
<gene>
    <name evidence="3 8" type="primary">coaBC</name>
    <name evidence="8" type="ORF">G9403_09075</name>
</gene>
<comment type="pathway">
    <text evidence="3 4">Cofactor biosynthesis; coenzyme A biosynthesis; CoA from (R)-pantothenate: step 2/5.</text>
</comment>
<dbReference type="InterPro" id="IPR035929">
    <property type="entry name" value="CoaB-like_sf"/>
</dbReference>
<sequence>MFSKKNIVLVISGGVAAYKAAIFARLLIKMDANVKVVMTSAATEFITAKTMAVLTNQPVLTDLFAEKTGESIDHITLADWANYFFVVPATANIIAKIANGVADDAASTVLAARHSPLIVVLAMNENMYLQPAIQRNLKQIKDDGDIVIDPVDGLLAEGYTGKGRLPEPNEILAYSELALYQKNGQLKGRHVVISAGGTVEAIDPVRYISNRSSGKMGYALARAAVEQGADVTLISATSQLPDPVGVRTIHIQSAQELSEQMFTALPHADVIIMAAAVSDYRMAQTAQNKIKKQDSGELNLTLVENPDILAQLGSAKTGQYLVGFAAETQNLMTYAQNKLKKKNADMLIANDVSKDQVGFGYDTNQVTILTKDKEPEMLPLQSKITLAREIMKKISIAINGQVEK</sequence>
<reference evidence="8 9" key="1">
    <citation type="submission" date="2020-03" db="EMBL/GenBank/DDBJ databases">
        <title>Comparative genomics of Weissella paramesenteroides.</title>
        <authorList>
            <person name="Kant R."/>
            <person name="Takala T."/>
            <person name="Saris P."/>
        </authorList>
    </citation>
    <scope>NUCLEOTIDE SEQUENCE [LARGE SCALE GENOMIC DNA]</scope>
    <source>
        <strain evidence="8 9">SJ27-4</strain>
    </source>
</reference>
<comment type="caution">
    <text evidence="8">The sequence shown here is derived from an EMBL/GenBank/DDBJ whole genome shotgun (WGS) entry which is preliminary data.</text>
</comment>
<accession>A0ABD4XKH3</accession>
<dbReference type="GO" id="GO:0046872">
    <property type="term" value="F:metal ion binding"/>
    <property type="evidence" value="ECO:0007669"/>
    <property type="project" value="UniProtKB-KW"/>
</dbReference>
<dbReference type="HAMAP" id="MF_02225">
    <property type="entry name" value="CoaBC"/>
    <property type="match status" value="1"/>
</dbReference>
<keyword evidence="3 4" id="KW-0436">Ligase</keyword>
<evidence type="ECO:0000256" key="1">
    <source>
        <dbReference type="ARBA" id="ARBA00022793"/>
    </source>
</evidence>
<keyword evidence="3" id="KW-0511">Multifunctional enzyme</keyword>
<keyword evidence="2 3" id="KW-0456">Lyase</keyword>
<dbReference type="EC" id="4.1.1.36" evidence="3"/>
<keyword evidence="1 3" id="KW-0210">Decarboxylase</keyword>
<comment type="catalytic activity">
    <reaction evidence="3 4">
        <text>(R)-4'-phosphopantothenate + L-cysteine + CTP = N-[(R)-4-phosphopantothenoyl]-L-cysteine + CMP + diphosphate + H(+)</text>
        <dbReference type="Rhea" id="RHEA:19397"/>
        <dbReference type="ChEBI" id="CHEBI:10986"/>
        <dbReference type="ChEBI" id="CHEBI:15378"/>
        <dbReference type="ChEBI" id="CHEBI:33019"/>
        <dbReference type="ChEBI" id="CHEBI:35235"/>
        <dbReference type="ChEBI" id="CHEBI:37563"/>
        <dbReference type="ChEBI" id="CHEBI:59458"/>
        <dbReference type="ChEBI" id="CHEBI:60377"/>
        <dbReference type="EC" id="6.3.2.5"/>
    </reaction>
</comment>
<comment type="pathway">
    <text evidence="3 4">Cofactor biosynthesis; coenzyme A biosynthesis; CoA from (R)-pantothenate: step 3/5.</text>
</comment>
<dbReference type="Proteomes" id="UP001215461">
    <property type="component" value="Unassembled WGS sequence"/>
</dbReference>
<protein>
    <recommendedName>
        <fullName evidence="3">Coenzyme A biosynthesis bifunctional protein CoaBC</fullName>
    </recommendedName>
    <alternativeName>
        <fullName evidence="3">DNA/pantothenate metabolism flavoprotein</fullName>
    </alternativeName>
    <alternativeName>
        <fullName evidence="3">Phosphopantothenoylcysteine synthetase/decarboxylase</fullName>
        <shortName evidence="3">PPCS-PPCDC</shortName>
    </alternativeName>
    <domain>
        <recommendedName>
            <fullName evidence="3">Phosphopantothenoylcysteine decarboxylase</fullName>
            <shortName evidence="3">PPC decarboxylase</shortName>
            <shortName evidence="3">PPC-DC</shortName>
            <ecNumber evidence="3">4.1.1.36</ecNumber>
        </recommendedName>
        <alternativeName>
            <fullName evidence="3">CoaC</fullName>
        </alternativeName>
    </domain>
    <domain>
        <recommendedName>
            <fullName evidence="3">Phosphopantothenate--cysteine ligase</fullName>
            <ecNumber evidence="3">6.3.2.5</ecNumber>
        </recommendedName>
        <alternativeName>
            <fullName evidence="3">CoaB</fullName>
        </alternativeName>
        <alternativeName>
            <fullName evidence="3">Phosphopantothenoylcysteine synthetase</fullName>
            <shortName evidence="3">PPC synthetase</shortName>
            <shortName evidence="3">PPC-S</shortName>
        </alternativeName>
    </domain>
</protein>
<evidence type="ECO:0000256" key="5">
    <source>
        <dbReference type="SAM" id="Phobius"/>
    </source>
</evidence>
<comment type="cofactor">
    <cofactor evidence="3">
        <name>FMN</name>
        <dbReference type="ChEBI" id="CHEBI:58210"/>
    </cofactor>
    <text evidence="3">Binds 1 FMN per subunit.</text>
</comment>
<name>A0ABD4XKH3_WEIPA</name>
<evidence type="ECO:0000313" key="9">
    <source>
        <dbReference type="Proteomes" id="UP001215461"/>
    </source>
</evidence>
<organism evidence="8 9">
    <name type="scientific">Weissella paramesenteroides</name>
    <name type="common">Leuconostoc paramesenteroides</name>
    <dbReference type="NCBI Taxonomy" id="1249"/>
    <lineage>
        <taxon>Bacteria</taxon>
        <taxon>Bacillati</taxon>
        <taxon>Bacillota</taxon>
        <taxon>Bacilli</taxon>
        <taxon>Lactobacillales</taxon>
        <taxon>Lactobacillaceae</taxon>
        <taxon>Weissella</taxon>
    </lineage>
</organism>
<comment type="cofactor">
    <cofactor evidence="3">
        <name>Mg(2+)</name>
        <dbReference type="ChEBI" id="CHEBI:18420"/>
    </cofactor>
</comment>
<dbReference type="EMBL" id="JAANXN010000013">
    <property type="protein sequence ID" value="MDF8371784.1"/>
    <property type="molecule type" value="Genomic_DNA"/>
</dbReference>
<comment type="caution">
    <text evidence="3">Lacks conserved residue(s) required for the propagation of feature annotation.</text>
</comment>